<keyword evidence="4 5" id="KW-0472">Membrane</keyword>
<dbReference type="PANTHER" id="PTHR43701:SF5">
    <property type="entry name" value="MEMBRANE TRANSPORTER PROTEIN-RELATED"/>
    <property type="match status" value="1"/>
</dbReference>
<dbReference type="RefSeq" id="WP_243479375.1">
    <property type="nucleotide sequence ID" value="NZ_CP063982.1"/>
</dbReference>
<feature type="transmembrane region" description="Helical" evidence="5">
    <location>
        <begin position="229"/>
        <end position="249"/>
    </location>
</feature>
<evidence type="ECO:0000313" key="7">
    <source>
        <dbReference type="Proteomes" id="UP000831607"/>
    </source>
</evidence>
<keyword evidence="2 5" id="KW-0812">Transmembrane</keyword>
<dbReference type="InterPro" id="IPR002781">
    <property type="entry name" value="TM_pro_TauE-like"/>
</dbReference>
<evidence type="ECO:0000313" key="6">
    <source>
        <dbReference type="EMBL" id="UOD50958.1"/>
    </source>
</evidence>
<reference evidence="6 7" key="1">
    <citation type="submission" date="2020-11" db="EMBL/GenBank/DDBJ databases">
        <title>Algicoccus daihaiensis sp.nov., isolated from Daihai Lake in Inner Mongolia.</title>
        <authorList>
            <person name="Kai J."/>
        </authorList>
    </citation>
    <scope>NUCLEOTIDE SEQUENCE [LARGE SCALE GENOMIC DNA]</scope>
    <source>
        <strain evidence="7">f23</strain>
    </source>
</reference>
<feature type="transmembrane region" description="Helical" evidence="5">
    <location>
        <begin position="174"/>
        <end position="192"/>
    </location>
</feature>
<feature type="transmembrane region" description="Helical" evidence="5">
    <location>
        <begin position="100"/>
        <end position="117"/>
    </location>
</feature>
<keyword evidence="5" id="KW-1003">Cell membrane</keyword>
<sequence length="256" mass="27419">MTELVIAVLAGAVCGFLNTLASSGSAVTLPMLMFMGLSPVAANATNRIPVVLGALIAVITFIRAGVIELDKAIRVLIPTCLGTLLGAYIASHIAAGQLKLIIAIAVLIALILLFAGLKKAIMQDLDQVPRYRWQEFAMLLFVGIWLGFIVIDGATYLLLVLVLGLRLTFVQANAYKNLALAVTSAMAVALFAMDGHIDWTIGLLMGLGSIVGAYLGAKLAMHHLAKIWAFRLLVTIIILELINMTLNYFHLAIVHT</sequence>
<name>A0ABY4ALY2_9BURK</name>
<keyword evidence="7" id="KW-1185">Reference proteome</keyword>
<evidence type="ECO:0000256" key="1">
    <source>
        <dbReference type="ARBA" id="ARBA00004141"/>
    </source>
</evidence>
<protein>
    <recommendedName>
        <fullName evidence="5">Probable membrane transporter protein</fullName>
    </recommendedName>
</protein>
<feature type="transmembrane region" description="Helical" evidence="5">
    <location>
        <begin position="73"/>
        <end position="94"/>
    </location>
</feature>
<evidence type="ECO:0000256" key="2">
    <source>
        <dbReference type="ARBA" id="ARBA00022692"/>
    </source>
</evidence>
<comment type="similarity">
    <text evidence="5">Belongs to the 4-toluene sulfonate uptake permease (TSUP) (TC 2.A.102) family.</text>
</comment>
<accession>A0ABY4ALY2</accession>
<feature type="transmembrane region" description="Helical" evidence="5">
    <location>
        <begin position="138"/>
        <end position="162"/>
    </location>
</feature>
<dbReference type="InterPro" id="IPR051598">
    <property type="entry name" value="TSUP/Inactive_protease-like"/>
</dbReference>
<comment type="subcellular location">
    <subcellularLocation>
        <location evidence="5">Cell membrane</location>
        <topology evidence="5">Multi-pass membrane protein</topology>
    </subcellularLocation>
    <subcellularLocation>
        <location evidence="1">Membrane</location>
        <topology evidence="1">Multi-pass membrane protein</topology>
    </subcellularLocation>
</comment>
<proteinExistence type="inferred from homology"/>
<keyword evidence="3 5" id="KW-1133">Transmembrane helix</keyword>
<evidence type="ECO:0000256" key="4">
    <source>
        <dbReference type="ARBA" id="ARBA00023136"/>
    </source>
</evidence>
<dbReference type="Pfam" id="PF01925">
    <property type="entry name" value="TauE"/>
    <property type="match status" value="1"/>
</dbReference>
<dbReference type="Proteomes" id="UP000831607">
    <property type="component" value="Chromosome"/>
</dbReference>
<gene>
    <name evidence="6" type="ORF">DHf2319_03300</name>
</gene>
<dbReference type="PANTHER" id="PTHR43701">
    <property type="entry name" value="MEMBRANE TRANSPORTER PROTEIN MJ0441-RELATED"/>
    <property type="match status" value="1"/>
</dbReference>
<evidence type="ECO:0000256" key="5">
    <source>
        <dbReference type="RuleBase" id="RU363041"/>
    </source>
</evidence>
<organism evidence="6 7">
    <name type="scientific">Orrella daihaiensis</name>
    <dbReference type="NCBI Taxonomy" id="2782176"/>
    <lineage>
        <taxon>Bacteria</taxon>
        <taxon>Pseudomonadati</taxon>
        <taxon>Pseudomonadota</taxon>
        <taxon>Betaproteobacteria</taxon>
        <taxon>Burkholderiales</taxon>
        <taxon>Alcaligenaceae</taxon>
        <taxon>Orrella</taxon>
    </lineage>
</organism>
<feature type="transmembrane region" description="Helical" evidence="5">
    <location>
        <begin position="50"/>
        <end position="66"/>
    </location>
</feature>
<feature type="transmembrane region" description="Helical" evidence="5">
    <location>
        <begin position="199"/>
        <end position="217"/>
    </location>
</feature>
<dbReference type="EMBL" id="CP063982">
    <property type="protein sequence ID" value="UOD50958.1"/>
    <property type="molecule type" value="Genomic_DNA"/>
</dbReference>
<evidence type="ECO:0000256" key="3">
    <source>
        <dbReference type="ARBA" id="ARBA00022989"/>
    </source>
</evidence>